<evidence type="ECO:0000256" key="2">
    <source>
        <dbReference type="ARBA" id="ARBA00022692"/>
    </source>
</evidence>
<keyword evidence="5" id="KW-0325">Glycoprotein</keyword>
<protein>
    <submittedName>
        <fullName evidence="8">Uncharacterized protein</fullName>
    </submittedName>
</protein>
<keyword evidence="4" id="KW-0472">Membrane</keyword>
<dbReference type="GO" id="GO:0005886">
    <property type="term" value="C:plasma membrane"/>
    <property type="evidence" value="ECO:0007669"/>
    <property type="project" value="TreeGrafter"/>
</dbReference>
<evidence type="ECO:0000256" key="7">
    <source>
        <dbReference type="SAM" id="MobiDB-lite"/>
    </source>
</evidence>
<name>A0AAD9RHA9_9HYME</name>
<dbReference type="InterPro" id="IPR055288">
    <property type="entry name" value="NALCN_aux_factor_1/2"/>
</dbReference>
<dbReference type="GO" id="GO:0098703">
    <property type="term" value="P:calcium ion import across plasma membrane"/>
    <property type="evidence" value="ECO:0007669"/>
    <property type="project" value="TreeGrafter"/>
</dbReference>
<keyword evidence="3" id="KW-1133">Transmembrane helix</keyword>
<dbReference type="EMBL" id="JAIFRP010000083">
    <property type="protein sequence ID" value="KAK2579669.1"/>
    <property type="molecule type" value="Genomic_DNA"/>
</dbReference>
<comment type="subcellular location">
    <subcellularLocation>
        <location evidence="1">Membrane</location>
        <topology evidence="1">Multi-pass membrane protein</topology>
    </subcellularLocation>
</comment>
<dbReference type="PANTHER" id="PTHR15819">
    <property type="entry name" value="TRANSMEMBRANE PROTEIN FAM155"/>
    <property type="match status" value="1"/>
</dbReference>
<evidence type="ECO:0000313" key="8">
    <source>
        <dbReference type="EMBL" id="KAK2579669.1"/>
    </source>
</evidence>
<sequence>MMEKTKGKKIIPAEAYRKWVCSSLVPYFAHGGPQDLESSEGTWTRIRPCLSLCQSVEQRCPYLLPGDRAPAYPTQYAGEPTFLCRDPNILETGEQATRALHSSDERECCFHVCSEEKPGSGICANCTDREPRKRGRELDPPTAPHCEITPIQSGFAGEEEAAGYTDGKDIESGWTSTSFPTVVHDQPQQQQHQGTSLCGSGGVGMMTSSGSTRARADYRDFLLTGVSCLWKEDFCCFRSLYTKGKNENV</sequence>
<feature type="compositionally biased region" description="Basic and acidic residues" evidence="7">
    <location>
        <begin position="130"/>
        <end position="139"/>
    </location>
</feature>
<dbReference type="PANTHER" id="PTHR15819:SF11">
    <property type="entry name" value="MID1, ISOFORM A"/>
    <property type="match status" value="1"/>
</dbReference>
<evidence type="ECO:0000256" key="3">
    <source>
        <dbReference type="ARBA" id="ARBA00022989"/>
    </source>
</evidence>
<comment type="caution">
    <text evidence="8">The sequence shown here is derived from an EMBL/GenBank/DDBJ whole genome shotgun (WGS) entry which is preliminary data.</text>
</comment>
<gene>
    <name evidence="8" type="ORF">KPH14_011592</name>
</gene>
<evidence type="ECO:0000256" key="1">
    <source>
        <dbReference type="ARBA" id="ARBA00004141"/>
    </source>
</evidence>
<evidence type="ECO:0000313" key="9">
    <source>
        <dbReference type="Proteomes" id="UP001258017"/>
    </source>
</evidence>
<dbReference type="Proteomes" id="UP001258017">
    <property type="component" value="Unassembled WGS sequence"/>
</dbReference>
<organism evidence="8 9">
    <name type="scientific">Odynerus spinipes</name>
    <dbReference type="NCBI Taxonomy" id="1348599"/>
    <lineage>
        <taxon>Eukaryota</taxon>
        <taxon>Metazoa</taxon>
        <taxon>Ecdysozoa</taxon>
        <taxon>Arthropoda</taxon>
        <taxon>Hexapoda</taxon>
        <taxon>Insecta</taxon>
        <taxon>Pterygota</taxon>
        <taxon>Neoptera</taxon>
        <taxon>Endopterygota</taxon>
        <taxon>Hymenoptera</taxon>
        <taxon>Apocrita</taxon>
        <taxon>Aculeata</taxon>
        <taxon>Vespoidea</taxon>
        <taxon>Vespidae</taxon>
        <taxon>Eumeninae</taxon>
        <taxon>Odynerus</taxon>
    </lineage>
</organism>
<dbReference type="AlphaFoldDB" id="A0AAD9RHA9"/>
<evidence type="ECO:0000256" key="6">
    <source>
        <dbReference type="ARBA" id="ARBA00029445"/>
    </source>
</evidence>
<feature type="region of interest" description="Disordered" evidence="7">
    <location>
        <begin position="130"/>
        <end position="149"/>
    </location>
</feature>
<dbReference type="GO" id="GO:0015275">
    <property type="term" value="F:stretch-activated, monoatomic cation-selective, calcium channel activity"/>
    <property type="evidence" value="ECO:0007669"/>
    <property type="project" value="TreeGrafter"/>
</dbReference>
<accession>A0AAD9RHA9</accession>
<evidence type="ECO:0000256" key="5">
    <source>
        <dbReference type="ARBA" id="ARBA00023180"/>
    </source>
</evidence>
<reference evidence="8" key="2">
    <citation type="journal article" date="2023" name="Commun. Biol.">
        <title>Intrasexual cuticular hydrocarbon dimorphism in a wasp sheds light on hydrocarbon biosynthesis genes in Hymenoptera.</title>
        <authorList>
            <person name="Moris V.C."/>
            <person name="Podsiadlowski L."/>
            <person name="Martin S."/>
            <person name="Oeyen J.P."/>
            <person name="Donath A."/>
            <person name="Petersen M."/>
            <person name="Wilbrandt J."/>
            <person name="Misof B."/>
            <person name="Liedtke D."/>
            <person name="Thamm M."/>
            <person name="Scheiner R."/>
            <person name="Schmitt T."/>
            <person name="Niehuis O."/>
        </authorList>
    </citation>
    <scope>NUCLEOTIDE SEQUENCE</scope>
    <source>
        <strain evidence="8">GBR_01_08_01A</strain>
    </source>
</reference>
<reference evidence="8" key="1">
    <citation type="submission" date="2021-08" db="EMBL/GenBank/DDBJ databases">
        <authorList>
            <person name="Misof B."/>
            <person name="Oliver O."/>
            <person name="Podsiadlowski L."/>
            <person name="Donath A."/>
            <person name="Peters R."/>
            <person name="Mayer C."/>
            <person name="Rust J."/>
            <person name="Gunkel S."/>
            <person name="Lesny P."/>
            <person name="Martin S."/>
            <person name="Oeyen J.P."/>
            <person name="Petersen M."/>
            <person name="Panagiotis P."/>
            <person name="Wilbrandt J."/>
            <person name="Tanja T."/>
        </authorList>
    </citation>
    <scope>NUCLEOTIDE SEQUENCE</scope>
    <source>
        <strain evidence="8">GBR_01_08_01A</strain>
        <tissue evidence="8">Thorax + abdomen</tissue>
    </source>
</reference>
<proteinExistence type="inferred from homology"/>
<evidence type="ECO:0000256" key="4">
    <source>
        <dbReference type="ARBA" id="ARBA00023136"/>
    </source>
</evidence>
<keyword evidence="9" id="KW-1185">Reference proteome</keyword>
<keyword evidence="2" id="KW-0812">Transmembrane</keyword>
<comment type="similarity">
    <text evidence="6">Belongs to the NALF family.</text>
</comment>